<reference evidence="1 2" key="1">
    <citation type="submission" date="2018-10" db="EMBL/GenBank/DDBJ databases">
        <title>Draft Genome Sequence of Bacteroides sp. KCTC 15687.</title>
        <authorList>
            <person name="Yu S.Y."/>
            <person name="Kim J.S."/>
            <person name="Oh B.S."/>
            <person name="Park S.H."/>
            <person name="Kang S.W."/>
            <person name="Park J.E."/>
            <person name="Choi S.H."/>
            <person name="Han K.I."/>
            <person name="Lee K.C."/>
            <person name="Eom M.K."/>
            <person name="Suh M.K."/>
            <person name="Lee D.H."/>
            <person name="Yoon H."/>
            <person name="Kim B."/>
            <person name="Yang S.J."/>
            <person name="Lee J.S."/>
            <person name="Lee J.H."/>
        </authorList>
    </citation>
    <scope>NUCLEOTIDE SEQUENCE [LARGE SCALE GENOMIC DNA]</scope>
    <source>
        <strain evidence="1 2">KCTC 15687</strain>
    </source>
</reference>
<keyword evidence="2" id="KW-1185">Reference proteome</keyword>
<proteinExistence type="predicted"/>
<gene>
    <name evidence="1" type="ORF">KGMB02408_14710</name>
</gene>
<dbReference type="Proteomes" id="UP000288079">
    <property type="component" value="Unassembled WGS sequence"/>
</dbReference>
<protein>
    <submittedName>
        <fullName evidence="1">Uncharacterized protein</fullName>
    </submittedName>
</protein>
<organism evidence="1 2">
    <name type="scientific">Bacteroides faecalis</name>
    <dbReference type="NCBI Taxonomy" id="2447885"/>
    <lineage>
        <taxon>Bacteria</taxon>
        <taxon>Pseudomonadati</taxon>
        <taxon>Bacteroidota</taxon>
        <taxon>Bacteroidia</taxon>
        <taxon>Bacteroidales</taxon>
        <taxon>Bacteroidaceae</taxon>
        <taxon>Bacteroides</taxon>
    </lineage>
</organism>
<evidence type="ECO:0000313" key="1">
    <source>
        <dbReference type="EMBL" id="GCB34526.1"/>
    </source>
</evidence>
<sequence length="54" mass="6052">MNPIQCPFGGNFPQDVVRKQGENSIFIVYKLKQLPDTSDKIKDVCSSFSALIYA</sequence>
<accession>A0A401LSJ7</accession>
<evidence type="ECO:0000313" key="2">
    <source>
        <dbReference type="Proteomes" id="UP000288079"/>
    </source>
</evidence>
<dbReference type="EMBL" id="BHWB01000003">
    <property type="protein sequence ID" value="GCB34526.1"/>
    <property type="molecule type" value="Genomic_DNA"/>
</dbReference>
<comment type="caution">
    <text evidence="1">The sequence shown here is derived from an EMBL/GenBank/DDBJ whole genome shotgun (WGS) entry which is preliminary data.</text>
</comment>
<name>A0A401LSJ7_9BACE</name>
<dbReference type="AlphaFoldDB" id="A0A401LSJ7"/>